<evidence type="ECO:0000313" key="3">
    <source>
        <dbReference type="EMBL" id="AUF82355.1"/>
    </source>
</evidence>
<evidence type="ECO:0000256" key="1">
    <source>
        <dbReference type="SAM" id="MobiDB-lite"/>
    </source>
</evidence>
<dbReference type="GO" id="GO:0006515">
    <property type="term" value="P:protein quality control for misfolded or incompletely synthesized proteins"/>
    <property type="evidence" value="ECO:0007669"/>
    <property type="project" value="TreeGrafter"/>
</dbReference>
<dbReference type="InterPro" id="IPR027065">
    <property type="entry name" value="Lon_Prtase"/>
</dbReference>
<feature type="compositionally biased region" description="Basic and acidic residues" evidence="1">
    <location>
        <begin position="72"/>
        <end position="88"/>
    </location>
</feature>
<dbReference type="EMBL" id="KY322437">
    <property type="protein sequence ID" value="AUF82355.1"/>
    <property type="molecule type" value="Genomic_DNA"/>
</dbReference>
<feature type="region of interest" description="Disordered" evidence="1">
    <location>
        <begin position="1"/>
        <end position="95"/>
    </location>
</feature>
<dbReference type="SMART" id="SM00382">
    <property type="entry name" value="AAA"/>
    <property type="match status" value="1"/>
</dbReference>
<evidence type="ECO:0000259" key="2">
    <source>
        <dbReference type="SMART" id="SM00382"/>
    </source>
</evidence>
<organism evidence="3">
    <name type="scientific">Tetraselmis virus 1</name>
    <dbReference type="NCBI Taxonomy" id="2060617"/>
    <lineage>
        <taxon>Viruses</taxon>
        <taxon>Varidnaviria</taxon>
        <taxon>Bamfordvirae</taxon>
        <taxon>Nucleocytoviricota</taxon>
        <taxon>Megaviricetes</taxon>
        <taxon>Imitervirales</taxon>
        <taxon>Allomimiviridae</taxon>
        <taxon>Oceanusvirus</taxon>
        <taxon>Oceanusvirus kaneohense</taxon>
    </lineage>
</organism>
<dbReference type="PANTHER" id="PTHR43718:SF2">
    <property type="entry name" value="LON PROTEASE HOMOLOG, MITOCHONDRIAL"/>
    <property type="match status" value="1"/>
</dbReference>
<dbReference type="GO" id="GO:0005524">
    <property type="term" value="F:ATP binding"/>
    <property type="evidence" value="ECO:0007669"/>
    <property type="project" value="InterPro"/>
</dbReference>
<dbReference type="Gene3D" id="1.10.8.60">
    <property type="match status" value="1"/>
</dbReference>
<evidence type="ECO:0000313" key="4">
    <source>
        <dbReference type="Proteomes" id="UP000244773"/>
    </source>
</evidence>
<keyword evidence="4" id="KW-1185">Reference proteome</keyword>
<feature type="domain" description="AAA+ ATPase" evidence="2">
    <location>
        <begin position="280"/>
        <end position="480"/>
    </location>
</feature>
<dbReference type="GO" id="GO:0004176">
    <property type="term" value="F:ATP-dependent peptidase activity"/>
    <property type="evidence" value="ECO:0007669"/>
    <property type="project" value="InterPro"/>
</dbReference>
<reference evidence="3" key="1">
    <citation type="journal article" date="2018" name="Virology">
        <title>A giant virus infecting green algae encodes key fermentation genes.</title>
        <authorList>
            <person name="Schvarcz C.R."/>
            <person name="Steward G.F."/>
        </authorList>
    </citation>
    <scope>NUCLEOTIDE SEQUENCE [LARGE SCALE GENOMIC DNA]</scope>
</reference>
<dbReference type="PANTHER" id="PTHR43718">
    <property type="entry name" value="LON PROTEASE"/>
    <property type="match status" value="1"/>
</dbReference>
<gene>
    <name evidence="3" type="ORF">TetV_263</name>
</gene>
<feature type="compositionally biased region" description="Basic and acidic residues" evidence="1">
    <location>
        <begin position="21"/>
        <end position="35"/>
    </location>
</feature>
<protein>
    <submittedName>
        <fullName evidence="3">AAA family ATPase</fullName>
    </submittedName>
</protein>
<dbReference type="InterPro" id="IPR027417">
    <property type="entry name" value="P-loop_NTPase"/>
</dbReference>
<dbReference type="Pfam" id="PF00004">
    <property type="entry name" value="AAA"/>
    <property type="match status" value="1"/>
</dbReference>
<dbReference type="InterPro" id="IPR003593">
    <property type="entry name" value="AAA+_ATPase"/>
</dbReference>
<accession>A0A2P0VN73</accession>
<dbReference type="Gene3D" id="3.40.50.300">
    <property type="entry name" value="P-loop containing nucleotide triphosphate hydrolases"/>
    <property type="match status" value="1"/>
</dbReference>
<proteinExistence type="predicted"/>
<dbReference type="SUPFAM" id="SSF52540">
    <property type="entry name" value="P-loop containing nucleoside triphosphate hydrolases"/>
    <property type="match status" value="1"/>
</dbReference>
<name>A0A2P0VN73_9VIRU</name>
<dbReference type="GO" id="GO:0004252">
    <property type="term" value="F:serine-type endopeptidase activity"/>
    <property type="evidence" value="ECO:0007669"/>
    <property type="project" value="InterPro"/>
</dbReference>
<dbReference type="InterPro" id="IPR003959">
    <property type="entry name" value="ATPase_AAA_core"/>
</dbReference>
<dbReference type="Proteomes" id="UP000244773">
    <property type="component" value="Segment"/>
</dbReference>
<dbReference type="GO" id="GO:0016887">
    <property type="term" value="F:ATP hydrolysis activity"/>
    <property type="evidence" value="ECO:0007669"/>
    <property type="project" value="InterPro"/>
</dbReference>
<sequence length="529" mass="59170">MADKDEKDNQLNNRPKRTRKPKDTTTDKSGDKENTSNKQGKQKMADSGDSSSPKKPASKRCGKSVNKGKGRSAKDKVSTSKRPPRIEVEYDDDDADEEADAIYELLQNAFTVYAMDTGPQQKKKTRNPENNPALSTYDAEHSKFYNSLTKEKKVRIAEMERTLYEASGGDGRVPKRFKLLESGVAEETKRIVMNRVEGLFRSDVHPAEKAKLSKWLDAFLRIPFGIVRPLPVTKYSPTEDIQRFVQLTKDKLDSNIYGHAEAKEQIIRTLAKWISNPNSKGNVIGVQGPMGCGKTTLVKKCIAEALGIPLVMIPLGGVHDSSLLTGHLYTYEGSTYGAVANCLMTAKCMNPVILLDELDKVGGETQKGQEVYNTLIHLTDPIQNDHFVDNYFADAPLDLSKALMVFTFNHTEAINPILRDRMTIINASGYNVNDKKVITTSHLLPNVCEQHGINDITISNEAIEEIIQRVPEEQGVRNIARAIETMVGNVNLKRILDNDYKPVEIDRDFVCHNITDKRSDKCSVSHIYL</sequence>
<feature type="compositionally biased region" description="Basic residues" evidence="1">
    <location>
        <begin position="56"/>
        <end position="71"/>
    </location>
</feature>